<sequence>MTRGSGLRIGNFTHEGPIVAGVFPDRPKFEIAASDHWAARKKNKPLRTTYRSGDLATERFLLELAEFREQQLADSTPTGNWLLAFRRDFQAILSLAPCRGLQQVLQKLPPESPVFPVALWLQGRCSTRMKSHDLESLPAEATPTLRKHFAKALYRVEAWPRLRRLANDYPNDPFVAAMKSCPFRRSLASRIARYAEHVSQPPELNPADHRPTPLWIRDSPWTLTPPKSNRWIRMMLERIRVWVRGVH</sequence>
<reference evidence="1 2" key="1">
    <citation type="submission" date="2019-02" db="EMBL/GenBank/DDBJ databases">
        <title>Deep-cultivation of Planctomycetes and their phenomic and genomic characterization uncovers novel biology.</title>
        <authorList>
            <person name="Wiegand S."/>
            <person name="Jogler M."/>
            <person name="Boedeker C."/>
            <person name="Pinto D."/>
            <person name="Vollmers J."/>
            <person name="Rivas-Marin E."/>
            <person name="Kohn T."/>
            <person name="Peeters S.H."/>
            <person name="Heuer A."/>
            <person name="Rast P."/>
            <person name="Oberbeckmann S."/>
            <person name="Bunk B."/>
            <person name="Jeske O."/>
            <person name="Meyerdierks A."/>
            <person name="Storesund J.E."/>
            <person name="Kallscheuer N."/>
            <person name="Luecker S."/>
            <person name="Lage O.M."/>
            <person name="Pohl T."/>
            <person name="Merkel B.J."/>
            <person name="Hornburger P."/>
            <person name="Mueller R.-W."/>
            <person name="Bruemmer F."/>
            <person name="Labrenz M."/>
            <person name="Spormann A.M."/>
            <person name="Op den Camp H."/>
            <person name="Overmann J."/>
            <person name="Amann R."/>
            <person name="Jetten M.S.M."/>
            <person name="Mascher T."/>
            <person name="Medema M.H."/>
            <person name="Devos D.P."/>
            <person name="Kaster A.-K."/>
            <person name="Ovreas L."/>
            <person name="Rohde M."/>
            <person name="Galperin M.Y."/>
            <person name="Jogler C."/>
        </authorList>
    </citation>
    <scope>NUCLEOTIDE SEQUENCE [LARGE SCALE GENOMIC DNA]</scope>
    <source>
        <strain evidence="1 2">Pan181</strain>
    </source>
</reference>
<gene>
    <name evidence="1" type="ORF">Pan181_15990</name>
</gene>
<proteinExistence type="predicted"/>
<accession>A0A518AL10</accession>
<organism evidence="1 2">
    <name type="scientific">Aeoliella mucimassa</name>
    <dbReference type="NCBI Taxonomy" id="2527972"/>
    <lineage>
        <taxon>Bacteria</taxon>
        <taxon>Pseudomonadati</taxon>
        <taxon>Planctomycetota</taxon>
        <taxon>Planctomycetia</taxon>
        <taxon>Pirellulales</taxon>
        <taxon>Lacipirellulaceae</taxon>
        <taxon>Aeoliella</taxon>
    </lineage>
</organism>
<dbReference type="EMBL" id="CP036278">
    <property type="protein sequence ID" value="QDU55410.1"/>
    <property type="molecule type" value="Genomic_DNA"/>
</dbReference>
<evidence type="ECO:0000313" key="1">
    <source>
        <dbReference type="EMBL" id="QDU55410.1"/>
    </source>
</evidence>
<name>A0A518AL10_9BACT</name>
<dbReference type="Proteomes" id="UP000315750">
    <property type="component" value="Chromosome"/>
</dbReference>
<evidence type="ECO:0000313" key="2">
    <source>
        <dbReference type="Proteomes" id="UP000315750"/>
    </source>
</evidence>
<keyword evidence="2" id="KW-1185">Reference proteome</keyword>
<dbReference type="AlphaFoldDB" id="A0A518AL10"/>
<dbReference type="KEGG" id="amuc:Pan181_15990"/>
<protein>
    <submittedName>
        <fullName evidence="1">Uncharacterized protein</fullName>
    </submittedName>
</protein>